<evidence type="ECO:0000259" key="8">
    <source>
        <dbReference type="PROSITE" id="PS50850"/>
    </source>
</evidence>
<feature type="transmembrane region" description="Helical" evidence="7">
    <location>
        <begin position="241"/>
        <end position="260"/>
    </location>
</feature>
<feature type="transmembrane region" description="Helical" evidence="7">
    <location>
        <begin position="484"/>
        <end position="501"/>
    </location>
</feature>
<dbReference type="GO" id="GO:0022857">
    <property type="term" value="F:transmembrane transporter activity"/>
    <property type="evidence" value="ECO:0007669"/>
    <property type="project" value="InterPro"/>
</dbReference>
<feature type="transmembrane region" description="Helical" evidence="7">
    <location>
        <begin position="209"/>
        <end position="226"/>
    </location>
</feature>
<evidence type="ECO:0000256" key="2">
    <source>
        <dbReference type="ARBA" id="ARBA00022448"/>
    </source>
</evidence>
<dbReference type="NCBIfam" id="TIGR00711">
    <property type="entry name" value="efflux_EmrB"/>
    <property type="match status" value="1"/>
</dbReference>
<feature type="transmembrane region" description="Helical" evidence="7">
    <location>
        <begin position="374"/>
        <end position="399"/>
    </location>
</feature>
<dbReference type="AlphaFoldDB" id="A0A841J7J4"/>
<feature type="transmembrane region" description="Helical" evidence="7">
    <location>
        <begin position="21"/>
        <end position="46"/>
    </location>
</feature>
<feature type="transmembrane region" description="Helical" evidence="7">
    <location>
        <begin position="316"/>
        <end position="334"/>
    </location>
</feature>
<organism evidence="9 10">
    <name type="scientific">Sphingobium subterraneum</name>
    <dbReference type="NCBI Taxonomy" id="627688"/>
    <lineage>
        <taxon>Bacteria</taxon>
        <taxon>Pseudomonadati</taxon>
        <taxon>Pseudomonadota</taxon>
        <taxon>Alphaproteobacteria</taxon>
        <taxon>Sphingomonadales</taxon>
        <taxon>Sphingomonadaceae</taxon>
        <taxon>Sphingobium</taxon>
    </lineage>
</organism>
<keyword evidence="5 7" id="KW-1133">Transmembrane helix</keyword>
<dbReference type="Pfam" id="PF07690">
    <property type="entry name" value="MFS_1"/>
    <property type="match status" value="1"/>
</dbReference>
<dbReference type="Gene3D" id="1.20.1250.20">
    <property type="entry name" value="MFS general substrate transporter like domains"/>
    <property type="match status" value="1"/>
</dbReference>
<keyword evidence="2" id="KW-0813">Transport</keyword>
<sequence length="518" mass="56608">MTPADKAHAEDRPQLVVRHKAILTIAIMTAMVMQVLDTTVANVALPRMQSSLGATQESISWVLTSYILATAVMIPLAGWLSSRFGTRNLLLVSLVMFVGASALCGLAANLTSMVLFRVAQGVGGAFLAPLAQTIMLDINKPSDQAKAMSIYGMGIMVGPIIGPMLGGYLTENLDWRWVFFINVPIGVACISTLWFLLPHPPRIARRIDIWGWGLAAVAVSTLQLLLDRGQTVDWFSATESWIYLGLTISAFWMLGVHTFTSRNPIFSRDLLKDRNFVAGMFFMLITGLVMMAVMALLPLMMQTIYGYPVIDSGEIMASRGIGMLITMALAGRIIRRVDARMLVAFGFMIVAFTLWEMTGWTVEMGAGPIIRTGFIQGLGMGFIFLPLNVISFTTLPPILRTEASALINLSRNIGSSVGIAAVTVLLARSVQINHSDLSEKLTPANLPMDPSQLGAYGRLGDVGITMLDNIVNQQAIMIAYINDFKFMMIVCLLALPALFLVQKPQRPREGEHVEAMME</sequence>
<evidence type="ECO:0000256" key="1">
    <source>
        <dbReference type="ARBA" id="ARBA00004651"/>
    </source>
</evidence>
<dbReference type="InterPro" id="IPR004638">
    <property type="entry name" value="EmrB-like"/>
</dbReference>
<dbReference type="RefSeq" id="WP_184080679.1">
    <property type="nucleotide sequence ID" value="NZ_JACIJP010000003.1"/>
</dbReference>
<dbReference type="EMBL" id="JACIJP010000003">
    <property type="protein sequence ID" value="MBB6124528.1"/>
    <property type="molecule type" value="Genomic_DNA"/>
</dbReference>
<evidence type="ECO:0000256" key="4">
    <source>
        <dbReference type="ARBA" id="ARBA00022692"/>
    </source>
</evidence>
<dbReference type="InterPro" id="IPR011701">
    <property type="entry name" value="MFS"/>
</dbReference>
<dbReference type="InterPro" id="IPR020846">
    <property type="entry name" value="MFS_dom"/>
</dbReference>
<gene>
    <name evidence="9" type="ORF">FHS92_002273</name>
</gene>
<accession>A0A841J7J4</accession>
<feature type="transmembrane region" description="Helical" evidence="7">
    <location>
        <begin position="89"/>
        <end position="108"/>
    </location>
</feature>
<dbReference type="PROSITE" id="PS50850">
    <property type="entry name" value="MFS"/>
    <property type="match status" value="1"/>
</dbReference>
<dbReference type="Proteomes" id="UP000552700">
    <property type="component" value="Unassembled WGS sequence"/>
</dbReference>
<dbReference type="SUPFAM" id="SSF103473">
    <property type="entry name" value="MFS general substrate transporter"/>
    <property type="match status" value="1"/>
</dbReference>
<dbReference type="PANTHER" id="PTHR23501">
    <property type="entry name" value="MAJOR FACILITATOR SUPERFAMILY"/>
    <property type="match status" value="1"/>
</dbReference>
<dbReference type="CDD" id="cd17503">
    <property type="entry name" value="MFS_LmrB_MDR_like"/>
    <property type="match status" value="1"/>
</dbReference>
<feature type="transmembrane region" description="Helical" evidence="7">
    <location>
        <begin position="281"/>
        <end position="304"/>
    </location>
</feature>
<reference evidence="9 10" key="1">
    <citation type="submission" date="2020-08" db="EMBL/GenBank/DDBJ databases">
        <title>Genomic Encyclopedia of Type Strains, Phase IV (KMG-IV): sequencing the most valuable type-strain genomes for metagenomic binning, comparative biology and taxonomic classification.</title>
        <authorList>
            <person name="Goeker M."/>
        </authorList>
    </citation>
    <scope>NUCLEOTIDE SEQUENCE [LARGE SCALE GENOMIC DNA]</scope>
    <source>
        <strain evidence="9 10">DSM 102255</strain>
    </source>
</reference>
<protein>
    <submittedName>
        <fullName evidence="9">DHA2 family multidrug resistance protein</fullName>
    </submittedName>
</protein>
<dbReference type="PANTHER" id="PTHR23501:SF174">
    <property type="entry name" value="MULTIDRUG EXPORT PROTEIN EMRB-RELATED"/>
    <property type="match status" value="1"/>
</dbReference>
<feature type="transmembrane region" description="Helical" evidence="7">
    <location>
        <begin position="175"/>
        <end position="197"/>
    </location>
</feature>
<feature type="transmembrane region" description="Helical" evidence="7">
    <location>
        <begin position="148"/>
        <end position="169"/>
    </location>
</feature>
<feature type="domain" description="Major facilitator superfamily (MFS) profile" evidence="8">
    <location>
        <begin position="23"/>
        <end position="506"/>
    </location>
</feature>
<dbReference type="InterPro" id="IPR036259">
    <property type="entry name" value="MFS_trans_sf"/>
</dbReference>
<evidence type="ECO:0000256" key="6">
    <source>
        <dbReference type="ARBA" id="ARBA00023136"/>
    </source>
</evidence>
<dbReference type="Gene3D" id="1.20.1720.10">
    <property type="entry name" value="Multidrug resistance protein D"/>
    <property type="match status" value="1"/>
</dbReference>
<feature type="transmembrane region" description="Helical" evidence="7">
    <location>
        <begin position="411"/>
        <end position="430"/>
    </location>
</feature>
<comment type="caution">
    <text evidence="9">The sequence shown here is derived from an EMBL/GenBank/DDBJ whole genome shotgun (WGS) entry which is preliminary data.</text>
</comment>
<proteinExistence type="predicted"/>
<evidence type="ECO:0000313" key="10">
    <source>
        <dbReference type="Proteomes" id="UP000552700"/>
    </source>
</evidence>
<evidence type="ECO:0000256" key="5">
    <source>
        <dbReference type="ARBA" id="ARBA00022989"/>
    </source>
</evidence>
<evidence type="ECO:0000256" key="3">
    <source>
        <dbReference type="ARBA" id="ARBA00022475"/>
    </source>
</evidence>
<feature type="transmembrane region" description="Helical" evidence="7">
    <location>
        <begin position="58"/>
        <end position="77"/>
    </location>
</feature>
<dbReference type="PRINTS" id="PR01036">
    <property type="entry name" value="TCRTETB"/>
</dbReference>
<keyword evidence="6 7" id="KW-0472">Membrane</keyword>
<name>A0A841J7J4_9SPHN</name>
<keyword evidence="4 7" id="KW-0812">Transmembrane</keyword>
<evidence type="ECO:0000256" key="7">
    <source>
        <dbReference type="SAM" id="Phobius"/>
    </source>
</evidence>
<evidence type="ECO:0000313" key="9">
    <source>
        <dbReference type="EMBL" id="MBB6124528.1"/>
    </source>
</evidence>
<keyword evidence="10" id="KW-1185">Reference proteome</keyword>
<dbReference type="GO" id="GO:0005886">
    <property type="term" value="C:plasma membrane"/>
    <property type="evidence" value="ECO:0007669"/>
    <property type="project" value="UniProtKB-SubCell"/>
</dbReference>
<keyword evidence="3" id="KW-1003">Cell membrane</keyword>
<feature type="transmembrane region" description="Helical" evidence="7">
    <location>
        <begin position="114"/>
        <end position="136"/>
    </location>
</feature>
<feature type="transmembrane region" description="Helical" evidence="7">
    <location>
        <begin position="341"/>
        <end position="362"/>
    </location>
</feature>
<comment type="subcellular location">
    <subcellularLocation>
        <location evidence="1">Cell membrane</location>
        <topology evidence="1">Multi-pass membrane protein</topology>
    </subcellularLocation>
</comment>